<proteinExistence type="predicted"/>
<evidence type="ECO:0000313" key="2">
    <source>
        <dbReference type="Proteomes" id="UP000077926"/>
    </source>
</evidence>
<sequence>MITEKRNISTKPAVISAKKEYIDEISSYISEKRNISTKSAIISPVEIEIKKYRFFIRYFFNMKMEIKMLFRDSKPINRRNQLNKKHCDYGCDCQANCHRQQIPAREFEGADITYCSGWDQCPWNQGASADIRHIIILRKQ</sequence>
<dbReference type="EMBL" id="CP017080">
    <property type="protein sequence ID" value="AOH53320.1"/>
    <property type="molecule type" value="Genomic_DNA"/>
</dbReference>
<dbReference type="Proteomes" id="UP000077926">
    <property type="component" value="Chromosome"/>
</dbReference>
<dbReference type="KEGG" id="bmur:ABE28_003070"/>
<reference evidence="1 2" key="1">
    <citation type="submission" date="2016-08" db="EMBL/GenBank/DDBJ databases">
        <title>Complete genome sequence of Bacillus muralis G25-68, a strain with toxicity to nematodes.</title>
        <authorList>
            <person name="Zheng Z."/>
        </authorList>
    </citation>
    <scope>NUCLEOTIDE SEQUENCE [LARGE SCALE GENOMIC DNA]</scope>
    <source>
        <strain evidence="1 2">G25-68</strain>
    </source>
</reference>
<accession>A0A1B3XJC7</accession>
<evidence type="ECO:0000313" key="1">
    <source>
        <dbReference type="EMBL" id="AOH53320.1"/>
    </source>
</evidence>
<organism evidence="1 2">
    <name type="scientific">Peribacillus muralis</name>
    <dbReference type="NCBI Taxonomy" id="264697"/>
    <lineage>
        <taxon>Bacteria</taxon>
        <taxon>Bacillati</taxon>
        <taxon>Bacillota</taxon>
        <taxon>Bacilli</taxon>
        <taxon>Bacillales</taxon>
        <taxon>Bacillaceae</taxon>
        <taxon>Peribacillus</taxon>
    </lineage>
</organism>
<gene>
    <name evidence="1" type="ORF">ABE28_003070</name>
</gene>
<keyword evidence="2" id="KW-1185">Reference proteome</keyword>
<protein>
    <submittedName>
        <fullName evidence="1">Uncharacterized protein</fullName>
    </submittedName>
</protein>
<dbReference type="AlphaFoldDB" id="A0A1B3XJC7"/>
<name>A0A1B3XJC7_9BACI</name>